<reference evidence="2 3" key="1">
    <citation type="journal article" date="2012" name="Eukaryot. Cell">
        <title>Draft genome sequence of CBS 2479, the standard type strain of Trichosporon asahii.</title>
        <authorList>
            <person name="Yang R.Y."/>
            <person name="Li H.T."/>
            <person name="Zhu H."/>
            <person name="Zhou G.P."/>
            <person name="Wang M."/>
            <person name="Wang L."/>
        </authorList>
    </citation>
    <scope>NUCLEOTIDE SEQUENCE [LARGE SCALE GENOMIC DNA]</scope>
    <source>
        <strain evidence="3">ATCC 90039 / CBS 2479 / JCM 2466 / KCTC 7840 / NCYC 2677 / UAMH 7654</strain>
    </source>
</reference>
<dbReference type="VEuPathDB" id="FungiDB:A1Q1_08009"/>
<dbReference type="RefSeq" id="XP_014181670.1">
    <property type="nucleotide sequence ID" value="XM_014326195.1"/>
</dbReference>
<dbReference type="EMBL" id="ALBS01000087">
    <property type="protein sequence ID" value="EJT50796.1"/>
    <property type="molecule type" value="Genomic_DNA"/>
</dbReference>
<dbReference type="Proteomes" id="UP000002748">
    <property type="component" value="Unassembled WGS sequence"/>
</dbReference>
<feature type="compositionally biased region" description="Low complexity" evidence="1">
    <location>
        <begin position="662"/>
        <end position="672"/>
    </location>
</feature>
<dbReference type="HOGENOM" id="CLU_338080_0_0_1"/>
<sequence>MIVNRSCLVCNQRPSSQVELASLELVRGVLGHVQQAEIPLDRAAVKGSKSERVALDEMVDHVNGLQLDVAQLKDASVLVPPVHLQQVGHGVSRTLVEELQALGGRGAAVGEMEHANSGLAELPALGKAEWVTLKGLLQGMEVRLEVTFRLCLALEELVTNRAVCHRTSRILVSSDESVENFQVAAVVAELEAADVSVLPYHQASRLERPGVGHQVLSKIGGVWELLSTQIPGACSVRELVRVPKDLNDLLMQVALPAFVNVLLDVLGLRPVASGNGALAVNRSRNRADMTRSSTNLMRAVPVASLAILRGNGQAGQLYREREGVQWGEGRAQLSTRAVLGAPGIRNALLSFSPICPYALSHHEPVGALERAWWRSSSFALHVGASPTHHLPINSSTSNRPFAESFHSDHEVNVFKLLCDFTSTDPFSPVEPDMDPPHKPTLSEYQELLGLPLDVLRLLVSHYDDVPGNPILAGLAFVGGDLDEVTQPLTTDEIVAAHEYVSWINEPEKWTPLTARSHEVALGGAAICLDNFIPDLLYACPPNDLKPLSDALSVPISLVSTLTGLLRWAMGSHLGFLNFIKRGGAQKRLPPSVILQTPGHAGRAYDYQNLPEPFSGTLFYAFLEVVLEGGHRGVSPQPPPPHLSPLKRSSAVRGNVSPTNVQASSSSATTRSRSGGFCPICGQRSPELLILLEKPSEQLVEDRNAVFHGDRQAFATVPASLLNCDFVSAGILAAYLPPPSHHGRASVHVLLARTTDPMWLATLKEVLRSVRREALHNPKPTPEPELNLASATALLNNQNVVLPLGGTDGEEHMRVHFCTPPKKLGPSFVSVISKMSPGRRERH</sequence>
<gene>
    <name evidence="2" type="ORF">A1Q1_08009</name>
</gene>
<proteinExistence type="predicted"/>
<dbReference type="KEGG" id="tasa:A1Q1_08009"/>
<evidence type="ECO:0000256" key="1">
    <source>
        <dbReference type="SAM" id="MobiDB-lite"/>
    </source>
</evidence>
<evidence type="ECO:0000313" key="2">
    <source>
        <dbReference type="EMBL" id="EJT50796.1"/>
    </source>
</evidence>
<feature type="region of interest" description="Disordered" evidence="1">
    <location>
        <begin position="630"/>
        <end position="672"/>
    </location>
</feature>
<dbReference type="AlphaFoldDB" id="J5TGC8"/>
<name>J5TGC8_TRIAS</name>
<evidence type="ECO:0000313" key="3">
    <source>
        <dbReference type="Proteomes" id="UP000002748"/>
    </source>
</evidence>
<dbReference type="GeneID" id="25991521"/>
<protein>
    <submittedName>
        <fullName evidence="2">Uncharacterized protein</fullName>
    </submittedName>
</protein>
<comment type="caution">
    <text evidence="2">The sequence shown here is derived from an EMBL/GenBank/DDBJ whole genome shotgun (WGS) entry which is preliminary data.</text>
</comment>
<accession>J5TGC8</accession>
<organism evidence="2 3">
    <name type="scientific">Trichosporon asahii var. asahii (strain ATCC 90039 / CBS 2479 / JCM 2466 / KCTC 7840 / NBRC 103889/ NCYC 2677 / UAMH 7654)</name>
    <name type="common">Yeast</name>
    <dbReference type="NCBI Taxonomy" id="1186058"/>
    <lineage>
        <taxon>Eukaryota</taxon>
        <taxon>Fungi</taxon>
        <taxon>Dikarya</taxon>
        <taxon>Basidiomycota</taxon>
        <taxon>Agaricomycotina</taxon>
        <taxon>Tremellomycetes</taxon>
        <taxon>Trichosporonales</taxon>
        <taxon>Trichosporonaceae</taxon>
        <taxon>Trichosporon</taxon>
    </lineage>
</organism>